<dbReference type="STRING" id="655827.E9E1H9"/>
<feature type="transmembrane region" description="Helical" evidence="2">
    <location>
        <begin position="412"/>
        <end position="428"/>
    </location>
</feature>
<keyword evidence="2" id="KW-0812">Transmembrane</keyword>
<feature type="region of interest" description="Disordered" evidence="1">
    <location>
        <begin position="196"/>
        <end position="229"/>
    </location>
</feature>
<sequence>MSSVNGSSFAAGSPAMTASASDAFGRNLLSSSISSLQSSTIASRHTSRISKTYRQASTLFLTRRLPEALTTLTPLITPPGSADDGEPAPVAGASRTTRIKVWSLYLTILNAILEMDPEEGKDAFGHQEWRALCSKVRDGQVWEEVVQNGYHGVEGDVDSDVVINLATILLAHARDQILNQRRLETYLATTTTPNLNLASKLNGSPAPGSRMGSRYRSPAPGTSGANTPRDLNARVKILELYTLHVLLRNNEWDYAREFISVSSVLDDERREAFLQALQSLQEEQQEQERLEREEHQRQEEQLRREVEDAKRQRAEIEARERKRLEEERARREASEVDYGVEQSPSSSTSGNRSRQSRASRPQHRPNKPSISSRQNGKAVAPATFTARATMVVTRLRSVVEELARSLNSNPALLMRFLAFVVGFLIMLGHKGIRQRIQRVLAASWNKVRATAGMGTKYVNSLQVGNVVIESREYCDFFWP</sequence>
<keyword evidence="4" id="KW-1185">Reference proteome</keyword>
<keyword evidence="2" id="KW-0472">Membrane</keyword>
<dbReference type="OMA" id="RNDEWEY"/>
<feature type="compositionally biased region" description="Basic residues" evidence="1">
    <location>
        <begin position="354"/>
        <end position="366"/>
    </location>
</feature>
<organism evidence="4">
    <name type="scientific">Metarhizium acridum (strain CQMa 102)</name>
    <dbReference type="NCBI Taxonomy" id="655827"/>
    <lineage>
        <taxon>Eukaryota</taxon>
        <taxon>Fungi</taxon>
        <taxon>Dikarya</taxon>
        <taxon>Ascomycota</taxon>
        <taxon>Pezizomycotina</taxon>
        <taxon>Sordariomycetes</taxon>
        <taxon>Hypocreomycetidae</taxon>
        <taxon>Hypocreales</taxon>
        <taxon>Clavicipitaceae</taxon>
        <taxon>Metarhizium</taxon>
    </lineage>
</organism>
<keyword evidence="2" id="KW-1133">Transmembrane helix</keyword>
<dbReference type="eggNOG" id="ENOG502S0P1">
    <property type="taxonomic scope" value="Eukaryota"/>
</dbReference>
<feature type="region of interest" description="Disordered" evidence="1">
    <location>
        <begin position="284"/>
        <end position="381"/>
    </location>
</feature>
<protein>
    <submittedName>
        <fullName evidence="3">Peroxin 26</fullName>
    </submittedName>
</protein>
<name>E9E1H9_METAQ</name>
<dbReference type="EMBL" id="GL698492">
    <property type="protein sequence ID" value="EFY90212.1"/>
    <property type="molecule type" value="Genomic_DNA"/>
</dbReference>
<reference evidence="3 4" key="1">
    <citation type="journal article" date="2011" name="PLoS Genet.">
        <title>Genome sequencing and comparative transcriptomics of the model entomopathogenic fungi Metarhizium anisopliae and M. acridum.</title>
        <authorList>
            <person name="Gao Q."/>
            <person name="Jin K."/>
            <person name="Ying S.H."/>
            <person name="Zhang Y."/>
            <person name="Xiao G."/>
            <person name="Shang Y."/>
            <person name="Duan Z."/>
            <person name="Hu X."/>
            <person name="Xie X.Q."/>
            <person name="Zhou G."/>
            <person name="Peng G."/>
            <person name="Luo Z."/>
            <person name="Huang W."/>
            <person name="Wang B."/>
            <person name="Fang W."/>
            <person name="Wang S."/>
            <person name="Zhong Y."/>
            <person name="Ma L.J."/>
            <person name="St Leger R.J."/>
            <person name="Zhao G.P."/>
            <person name="Pei Y."/>
            <person name="Feng M.G."/>
            <person name="Xia Y."/>
            <person name="Wang C."/>
        </authorList>
    </citation>
    <scope>NUCLEOTIDE SEQUENCE [LARGE SCALE GENOMIC DNA]</scope>
    <source>
        <strain evidence="3 4">CQMa 102</strain>
    </source>
</reference>
<evidence type="ECO:0000313" key="4">
    <source>
        <dbReference type="Proteomes" id="UP000002499"/>
    </source>
</evidence>
<feature type="compositionally biased region" description="Basic and acidic residues" evidence="1">
    <location>
        <begin position="286"/>
        <end position="334"/>
    </location>
</feature>
<dbReference type="AlphaFoldDB" id="E9E1H9"/>
<proteinExistence type="predicted"/>
<feature type="compositionally biased region" description="Low complexity" evidence="1">
    <location>
        <begin position="343"/>
        <end position="353"/>
    </location>
</feature>
<dbReference type="HOGENOM" id="CLU_046457_0_0_1"/>
<dbReference type="Proteomes" id="UP000002499">
    <property type="component" value="Unassembled WGS sequence"/>
</dbReference>
<evidence type="ECO:0000256" key="1">
    <source>
        <dbReference type="SAM" id="MobiDB-lite"/>
    </source>
</evidence>
<gene>
    <name evidence="3" type="ORF">MAC_03727</name>
</gene>
<evidence type="ECO:0000256" key="2">
    <source>
        <dbReference type="SAM" id="Phobius"/>
    </source>
</evidence>
<dbReference type="InParanoid" id="E9E1H9"/>
<accession>E9E1H9</accession>
<dbReference type="GeneID" id="19248038"/>
<dbReference type="OrthoDB" id="3981028at2759"/>
<evidence type="ECO:0000313" key="3">
    <source>
        <dbReference type="EMBL" id="EFY90212.1"/>
    </source>
</evidence>
<dbReference type="KEGG" id="maw:19248038"/>